<dbReference type="SUPFAM" id="SSF53254">
    <property type="entry name" value="Phosphoglycerate mutase-like"/>
    <property type="match status" value="1"/>
</dbReference>
<dbReference type="InterPro" id="IPR013078">
    <property type="entry name" value="His_Pase_superF_clade-1"/>
</dbReference>
<dbReference type="InterPro" id="IPR004449">
    <property type="entry name" value="SixA"/>
</dbReference>
<dbReference type="Proteomes" id="UP000243924">
    <property type="component" value="Chromosome I"/>
</dbReference>
<dbReference type="NCBIfam" id="TIGR00249">
    <property type="entry name" value="sixA"/>
    <property type="match status" value="1"/>
</dbReference>
<dbReference type="CDD" id="cd07067">
    <property type="entry name" value="HP_PGM_like"/>
    <property type="match status" value="1"/>
</dbReference>
<dbReference type="Pfam" id="PF00300">
    <property type="entry name" value="His_Phos_1"/>
    <property type="match status" value="1"/>
</dbReference>
<proteinExistence type="predicted"/>
<keyword evidence="2" id="KW-1185">Reference proteome</keyword>
<dbReference type="OrthoDB" id="92610at2"/>
<reference evidence="2" key="1">
    <citation type="submission" date="2016-10" db="EMBL/GenBank/DDBJ databases">
        <authorList>
            <person name="Varghese N."/>
            <person name="Submissions S."/>
        </authorList>
    </citation>
    <scope>NUCLEOTIDE SEQUENCE [LARGE SCALE GENOMIC DNA]</scope>
    <source>
        <strain evidence="2">CECT 8338</strain>
    </source>
</reference>
<accession>A0A1H2FS01</accession>
<dbReference type="InterPro" id="IPR029033">
    <property type="entry name" value="His_PPase_superfam"/>
</dbReference>
<evidence type="ECO:0000313" key="1">
    <source>
        <dbReference type="EMBL" id="SDU10104.1"/>
    </source>
</evidence>
<dbReference type="RefSeq" id="WP_092386066.1">
    <property type="nucleotide sequence ID" value="NZ_LT629787.1"/>
</dbReference>
<sequence>MKLWIMRHGQAHAMADSDPQRTLTARGHQEVREMAIELIDQPLEAILASPYTRAQQTAAEVVDVIGYRRAVATVPWLTPDDAPMAVLDFLAERSEKELLLVSHQPLVSQLISLLVEGNRQGHYPMATASLACLQLDFAAAGVAELLSLQAPAELRR</sequence>
<evidence type="ECO:0000313" key="2">
    <source>
        <dbReference type="Proteomes" id="UP000243924"/>
    </source>
</evidence>
<dbReference type="STRING" id="1434072.SAMN05216210_1760"/>
<protein>
    <submittedName>
        <fullName evidence="1">Phosphohistidine phosphatase, SixA</fullName>
    </submittedName>
</protein>
<name>A0A1H2FS01_9GAMM</name>
<dbReference type="GO" id="GO:0101006">
    <property type="term" value="F:protein histidine phosphatase activity"/>
    <property type="evidence" value="ECO:0007669"/>
    <property type="project" value="InterPro"/>
</dbReference>
<dbReference type="SMART" id="SM00855">
    <property type="entry name" value="PGAM"/>
    <property type="match status" value="1"/>
</dbReference>
<gene>
    <name evidence="1" type="ORF">SAMN05216210_1760</name>
</gene>
<dbReference type="Gene3D" id="3.40.50.1240">
    <property type="entry name" value="Phosphoglycerate mutase-like"/>
    <property type="match status" value="1"/>
</dbReference>
<organism evidence="1 2">
    <name type="scientific">Halopseudomonas salegens</name>
    <dbReference type="NCBI Taxonomy" id="1434072"/>
    <lineage>
        <taxon>Bacteria</taxon>
        <taxon>Pseudomonadati</taxon>
        <taxon>Pseudomonadota</taxon>
        <taxon>Gammaproteobacteria</taxon>
        <taxon>Pseudomonadales</taxon>
        <taxon>Pseudomonadaceae</taxon>
        <taxon>Halopseudomonas</taxon>
    </lineage>
</organism>
<dbReference type="EMBL" id="LT629787">
    <property type="protein sequence ID" value="SDU10104.1"/>
    <property type="molecule type" value="Genomic_DNA"/>
</dbReference>
<dbReference type="GO" id="GO:0005737">
    <property type="term" value="C:cytoplasm"/>
    <property type="evidence" value="ECO:0007669"/>
    <property type="project" value="InterPro"/>
</dbReference>
<dbReference type="AlphaFoldDB" id="A0A1H2FS01"/>